<dbReference type="RefSeq" id="WP_253718587.1">
    <property type="nucleotide sequence ID" value="NZ_BKZP01000007.1"/>
</dbReference>
<comment type="caution">
    <text evidence="1">The sequence shown here is derived from an EMBL/GenBank/DDBJ whole genome shotgun (WGS) entry which is preliminary data.</text>
</comment>
<evidence type="ECO:0000313" key="1">
    <source>
        <dbReference type="EMBL" id="GER69430.1"/>
    </source>
</evidence>
<protein>
    <submittedName>
        <fullName evidence="1">Uncharacterized protein</fullName>
    </submittedName>
</protein>
<evidence type="ECO:0000313" key="2">
    <source>
        <dbReference type="Proteomes" id="UP000391919"/>
    </source>
</evidence>
<accession>A0A5J4JG20</accession>
<dbReference type="AlphaFoldDB" id="A0A5J4JG20"/>
<organism evidence="1 2">
    <name type="scientific">Weizmannia acidilactici</name>
    <dbReference type="NCBI Taxonomy" id="2607726"/>
    <lineage>
        <taxon>Bacteria</taxon>
        <taxon>Bacillati</taxon>
        <taxon>Bacillota</taxon>
        <taxon>Bacilli</taxon>
        <taxon>Bacillales</taxon>
        <taxon>Bacillaceae</taxon>
        <taxon>Heyndrickxia</taxon>
    </lineage>
</organism>
<name>A0A5J4JG20_9BACI</name>
<reference evidence="1 2" key="1">
    <citation type="submission" date="2019-09" db="EMBL/GenBank/DDBJ databases">
        <title>Draft genome sequence of Bacillus sp. JC-7.</title>
        <authorList>
            <person name="Tanaka N."/>
            <person name="Shiwa Y."/>
            <person name="Fujita N."/>
            <person name="Tanasupawat S."/>
        </authorList>
    </citation>
    <scope>NUCLEOTIDE SEQUENCE [LARGE SCALE GENOMIC DNA]</scope>
    <source>
        <strain evidence="1 2">JC-7</strain>
    </source>
</reference>
<dbReference type="Proteomes" id="UP000391919">
    <property type="component" value="Unassembled WGS sequence"/>
</dbReference>
<dbReference type="EMBL" id="BKZQ01000006">
    <property type="protein sequence ID" value="GER69430.1"/>
    <property type="molecule type" value="Genomic_DNA"/>
</dbReference>
<gene>
    <name evidence="1" type="ORF">BpJC7_07330</name>
</gene>
<proteinExistence type="predicted"/>
<keyword evidence="2" id="KW-1185">Reference proteome</keyword>
<sequence>MNNLMSEKNIELLKSLAYMSEKVPKGKFLFQEDQKGEYFFVVVTDNFEISHLPVTAKN</sequence>